<reference evidence="3 4" key="1">
    <citation type="submission" date="2016-05" db="EMBL/GenBank/DDBJ databases">
        <title>Compelete Genome Sequence of Bacteriochlorophyll-Synthesizing Bacterium Porphyrobacter neustonensis DSM 9434.</title>
        <authorList>
            <person name="Shi X.-L."/>
            <person name="Wu Y.-H."/>
            <person name="Cheng H."/>
            <person name="Xu L."/>
            <person name="Zhang X.-Q."/>
            <person name="Wang C.-S."/>
            <person name="Xu X.-W."/>
        </authorList>
    </citation>
    <scope>NUCLEOTIDE SEQUENCE [LARGE SCALE GENOMIC DNA]</scope>
    <source>
        <strain evidence="3 4">DSM 9434</strain>
    </source>
</reference>
<dbReference type="RefSeq" id="WP_068352304.1">
    <property type="nucleotide sequence ID" value="NZ_CP016033.1"/>
</dbReference>
<keyword evidence="1" id="KW-1133">Transmembrane helix</keyword>
<keyword evidence="1" id="KW-0472">Membrane</keyword>
<evidence type="ECO:0000256" key="1">
    <source>
        <dbReference type="SAM" id="Phobius"/>
    </source>
</evidence>
<organism evidence="3 4">
    <name type="scientific">Erythrobacter neustonensis</name>
    <dbReference type="NCBI Taxonomy" id="1112"/>
    <lineage>
        <taxon>Bacteria</taxon>
        <taxon>Pseudomonadati</taxon>
        <taxon>Pseudomonadota</taxon>
        <taxon>Alphaproteobacteria</taxon>
        <taxon>Sphingomonadales</taxon>
        <taxon>Erythrobacteraceae</taxon>
        <taxon>Erythrobacter/Porphyrobacter group</taxon>
        <taxon>Erythrobacter</taxon>
    </lineage>
</organism>
<dbReference type="AlphaFoldDB" id="A0A192D764"/>
<dbReference type="EMBL" id="CP016033">
    <property type="protein sequence ID" value="ANK13614.1"/>
    <property type="molecule type" value="Genomic_DNA"/>
</dbReference>
<dbReference type="OrthoDB" id="7306064at2"/>
<dbReference type="InterPro" id="IPR012495">
    <property type="entry name" value="TadE-like_dom"/>
</dbReference>
<gene>
    <name evidence="3" type="ORF">A9D12_12425</name>
</gene>
<feature type="domain" description="TadE-like" evidence="2">
    <location>
        <begin position="21"/>
        <end position="63"/>
    </location>
</feature>
<evidence type="ECO:0000313" key="4">
    <source>
        <dbReference type="Proteomes" id="UP000078263"/>
    </source>
</evidence>
<dbReference type="Pfam" id="PF07811">
    <property type="entry name" value="TadE"/>
    <property type="match status" value="1"/>
</dbReference>
<evidence type="ECO:0000313" key="3">
    <source>
        <dbReference type="EMBL" id="ANK13614.1"/>
    </source>
</evidence>
<feature type="transmembrane region" description="Helical" evidence="1">
    <location>
        <begin position="21"/>
        <end position="42"/>
    </location>
</feature>
<keyword evidence="1" id="KW-0812">Transmembrane</keyword>
<dbReference type="GO" id="GO:0016740">
    <property type="term" value="F:transferase activity"/>
    <property type="evidence" value="ECO:0007669"/>
    <property type="project" value="UniProtKB-KW"/>
</dbReference>
<evidence type="ECO:0000259" key="2">
    <source>
        <dbReference type="Pfam" id="PF07811"/>
    </source>
</evidence>
<protein>
    <submittedName>
        <fullName evidence="3">Dihydrolipoamide acetyltransferase</fullName>
    </submittedName>
</protein>
<sequence length="205" mass="22078">MTKRNAHTCRLLRQLRRDTSGVTLVEFAFVGPVLILMIMGLFDIAHSQYTLSVLQGSMQKAGRDLTVEGGAVNQTTIDTFFSNQVKAVMPNGATITIQKEAFSDFNDVGQAEDFTDTNGDGICNANEPYIDTNNNGSWSASKGRTGLGSARDAVLYTATVSYSRLFPMQGLAGLPSTVILKASSVLRNQPYGVQAGKGTTRRNCP</sequence>
<accession>A0A192D764</accession>
<proteinExistence type="predicted"/>
<dbReference type="KEGG" id="pns:A9D12_12425"/>
<keyword evidence="3" id="KW-0808">Transferase</keyword>
<dbReference type="STRING" id="1112.A9D12_12425"/>
<dbReference type="Proteomes" id="UP000078263">
    <property type="component" value="Chromosome"/>
</dbReference>
<name>A0A192D764_9SPHN</name>
<keyword evidence="4" id="KW-1185">Reference proteome</keyword>